<protein>
    <recommendedName>
        <fullName evidence="4">Hydrophobin 3</fullName>
    </recommendedName>
</protein>
<dbReference type="EMBL" id="LAZP02001117">
    <property type="protein sequence ID" value="PFH55179.1"/>
    <property type="molecule type" value="Genomic_DNA"/>
</dbReference>
<dbReference type="Proteomes" id="UP000037136">
    <property type="component" value="Unassembled WGS sequence"/>
</dbReference>
<reference evidence="2 3" key="2">
    <citation type="journal article" date="2017" name="Sci. Rep.">
        <title>Ant-infecting Ophiocordyceps genomes reveal a high diversity of potential behavioral manipulation genes and a possible major role for enterotoxins.</title>
        <authorList>
            <person name="de Bekker C."/>
            <person name="Ohm R.A."/>
            <person name="Evans H.C."/>
            <person name="Brachmann A."/>
            <person name="Hughes D.P."/>
        </authorList>
    </citation>
    <scope>NUCLEOTIDE SEQUENCE [LARGE SCALE GENOMIC DNA]</scope>
    <source>
        <strain evidence="2 3">SC16a</strain>
    </source>
</reference>
<comment type="caution">
    <text evidence="2">The sequence shown here is derived from an EMBL/GenBank/DDBJ whole genome shotgun (WGS) entry which is preliminary data.</text>
</comment>
<evidence type="ECO:0000256" key="1">
    <source>
        <dbReference type="SAM" id="SignalP"/>
    </source>
</evidence>
<evidence type="ECO:0000313" key="2">
    <source>
        <dbReference type="EMBL" id="PFH55179.1"/>
    </source>
</evidence>
<feature type="signal peptide" evidence="1">
    <location>
        <begin position="1"/>
        <end position="18"/>
    </location>
</feature>
<accession>A0A2A9NZ17</accession>
<keyword evidence="3" id="KW-1185">Reference proteome</keyword>
<evidence type="ECO:0008006" key="4">
    <source>
        <dbReference type="Google" id="ProtNLM"/>
    </source>
</evidence>
<dbReference type="AlphaFoldDB" id="A0A2A9NZ17"/>
<feature type="chain" id="PRO_5012043972" description="Hydrophobin 3" evidence="1">
    <location>
        <begin position="19"/>
        <end position="80"/>
    </location>
</feature>
<sequence length="80" mass="7856">MKCSAALSFVALAAAAIAAPSEATGGTCNGNQKQVCCSGNLLACLVQVLGTACNGQRYCCSTSAGTGALVNVQALNCVQL</sequence>
<dbReference type="OrthoDB" id="8115477at2759"/>
<keyword evidence="1" id="KW-0732">Signal</keyword>
<proteinExistence type="predicted"/>
<evidence type="ECO:0000313" key="3">
    <source>
        <dbReference type="Proteomes" id="UP000037136"/>
    </source>
</evidence>
<name>A0A2A9NZ17_OPHUN</name>
<organism evidence="2 3">
    <name type="scientific">Ophiocordyceps unilateralis</name>
    <name type="common">Zombie-ant fungus</name>
    <name type="synonym">Torrubia unilateralis</name>
    <dbReference type="NCBI Taxonomy" id="268505"/>
    <lineage>
        <taxon>Eukaryota</taxon>
        <taxon>Fungi</taxon>
        <taxon>Dikarya</taxon>
        <taxon>Ascomycota</taxon>
        <taxon>Pezizomycotina</taxon>
        <taxon>Sordariomycetes</taxon>
        <taxon>Hypocreomycetidae</taxon>
        <taxon>Hypocreales</taxon>
        <taxon>Ophiocordycipitaceae</taxon>
        <taxon>Ophiocordyceps</taxon>
    </lineage>
</organism>
<gene>
    <name evidence="2" type="ORF">XA68_10497</name>
</gene>
<reference evidence="2 3" key="1">
    <citation type="journal article" date="2015" name="BMC Genomics">
        <title>Gene expression during zombie ant biting behavior reflects the complexity underlying fungal parasitic behavioral manipulation.</title>
        <authorList>
            <person name="de Bekker C."/>
            <person name="Ohm R.A."/>
            <person name="Loreto R.G."/>
            <person name="Sebastian A."/>
            <person name="Albert I."/>
            <person name="Merrow M."/>
            <person name="Brachmann A."/>
            <person name="Hughes D.P."/>
        </authorList>
    </citation>
    <scope>NUCLEOTIDE SEQUENCE [LARGE SCALE GENOMIC DNA]</scope>
    <source>
        <strain evidence="2 3">SC16a</strain>
    </source>
</reference>